<name>A0A9P5Q306_9AGAR</name>
<feature type="transmembrane region" description="Helical" evidence="1">
    <location>
        <begin position="6"/>
        <end position="23"/>
    </location>
</feature>
<feature type="transmembrane region" description="Helical" evidence="1">
    <location>
        <begin position="43"/>
        <end position="68"/>
    </location>
</feature>
<accession>A0A9P5Q306</accession>
<evidence type="ECO:0000256" key="1">
    <source>
        <dbReference type="SAM" id="Phobius"/>
    </source>
</evidence>
<protein>
    <submittedName>
        <fullName evidence="2">Uncharacterized protein</fullName>
    </submittedName>
</protein>
<reference evidence="2" key="1">
    <citation type="submission" date="2020-11" db="EMBL/GenBank/DDBJ databases">
        <authorList>
            <consortium name="DOE Joint Genome Institute"/>
            <person name="Ahrendt S."/>
            <person name="Riley R."/>
            <person name="Andreopoulos W."/>
            <person name="Labutti K."/>
            <person name="Pangilinan J."/>
            <person name="Ruiz-Duenas F.J."/>
            <person name="Barrasa J.M."/>
            <person name="Sanchez-Garcia M."/>
            <person name="Camarero S."/>
            <person name="Miyauchi S."/>
            <person name="Serrano A."/>
            <person name="Linde D."/>
            <person name="Babiker R."/>
            <person name="Drula E."/>
            <person name="Ayuso-Fernandez I."/>
            <person name="Pacheco R."/>
            <person name="Padilla G."/>
            <person name="Ferreira P."/>
            <person name="Barriuso J."/>
            <person name="Kellner H."/>
            <person name="Castanera R."/>
            <person name="Alfaro M."/>
            <person name="Ramirez L."/>
            <person name="Pisabarro A.G."/>
            <person name="Kuo A."/>
            <person name="Tritt A."/>
            <person name="Lipzen A."/>
            <person name="He G."/>
            <person name="Yan M."/>
            <person name="Ng V."/>
            <person name="Cullen D."/>
            <person name="Martin F."/>
            <person name="Rosso M.-N."/>
            <person name="Henrissat B."/>
            <person name="Hibbett D."/>
            <person name="Martinez A.T."/>
            <person name="Grigoriev I.V."/>
        </authorList>
    </citation>
    <scope>NUCLEOTIDE SEQUENCE</scope>
    <source>
        <strain evidence="2">AH 40177</strain>
    </source>
</reference>
<feature type="transmembrane region" description="Helical" evidence="1">
    <location>
        <begin position="207"/>
        <end position="227"/>
    </location>
</feature>
<keyword evidence="3" id="KW-1185">Reference proteome</keyword>
<sequence>MFLINAIVIGTFLETLLYGVYLATFIRHVRVLALRRKKLPPKLFIYLSTASLLLFVLVTVTVVADLIFATQNILKDPTGPNDFSGDVKRRDIKTVCSTFAIAVSDTVLLYRLHVLYNSRLRIVALPLLMFMVQCGIGVWILIALFQENSVEPWSDHPPKLTLAQNIFAFLSIGLNVMCTKMSKGLIVACMWRSHRRLLATGVPAPSAYVRVGAIIINSALINIVWWLSIFVTADVSSVVYQMLGASYVCVTALIFSAIIVSASRPPSKWESFAPVSFPPEAFPQDSVPSTDFSANDMLEADVRPAESSPLDRFNNGVSSKETGAIDGRLPPCTFLTTRRRRIWTANNKGPVSLFSAPQIVEWIDVRLAHSALDDLLEGYKDEAAKDESRAWVALFGRTCLCCAARPSRSFFQSLFAPPTPPSTAQSLLVPPPTSEFFLSYSITFLGLFGAASNNPNARVSPLMKKAIFNEYADATDFLTSYSSRRTVICIPALFIGVIRRGSRASHGKG</sequence>
<comment type="caution">
    <text evidence="2">The sequence shown here is derived from an EMBL/GenBank/DDBJ whole genome shotgun (WGS) entry which is preliminary data.</text>
</comment>
<evidence type="ECO:0000313" key="2">
    <source>
        <dbReference type="EMBL" id="KAF9073687.1"/>
    </source>
</evidence>
<evidence type="ECO:0000313" key="3">
    <source>
        <dbReference type="Proteomes" id="UP000772434"/>
    </source>
</evidence>
<dbReference type="AlphaFoldDB" id="A0A9P5Q306"/>
<feature type="transmembrane region" description="Helical" evidence="1">
    <location>
        <begin position="92"/>
        <end position="110"/>
    </location>
</feature>
<organism evidence="2 3">
    <name type="scientific">Rhodocollybia butyracea</name>
    <dbReference type="NCBI Taxonomy" id="206335"/>
    <lineage>
        <taxon>Eukaryota</taxon>
        <taxon>Fungi</taxon>
        <taxon>Dikarya</taxon>
        <taxon>Basidiomycota</taxon>
        <taxon>Agaricomycotina</taxon>
        <taxon>Agaricomycetes</taxon>
        <taxon>Agaricomycetidae</taxon>
        <taxon>Agaricales</taxon>
        <taxon>Marasmiineae</taxon>
        <taxon>Omphalotaceae</taxon>
        <taxon>Rhodocollybia</taxon>
    </lineage>
</organism>
<gene>
    <name evidence="2" type="ORF">BDP27DRAFT_1416773</name>
</gene>
<keyword evidence="1" id="KW-0472">Membrane</keyword>
<proteinExistence type="predicted"/>
<dbReference type="Proteomes" id="UP000772434">
    <property type="component" value="Unassembled WGS sequence"/>
</dbReference>
<feature type="transmembrane region" description="Helical" evidence="1">
    <location>
        <begin position="239"/>
        <end position="260"/>
    </location>
</feature>
<dbReference type="EMBL" id="JADNRY010000016">
    <property type="protein sequence ID" value="KAF9073687.1"/>
    <property type="molecule type" value="Genomic_DNA"/>
</dbReference>
<keyword evidence="1" id="KW-0812">Transmembrane</keyword>
<dbReference type="OrthoDB" id="198787at2759"/>
<feature type="transmembrane region" description="Helical" evidence="1">
    <location>
        <begin position="122"/>
        <end position="146"/>
    </location>
</feature>
<feature type="transmembrane region" description="Helical" evidence="1">
    <location>
        <begin position="166"/>
        <end position="186"/>
    </location>
</feature>
<keyword evidence="1" id="KW-1133">Transmembrane helix</keyword>